<dbReference type="Proteomes" id="UP000681722">
    <property type="component" value="Unassembled WGS sequence"/>
</dbReference>
<name>A0A8S2YIH1_9BILA</name>
<organism evidence="1 2">
    <name type="scientific">Didymodactylos carnosus</name>
    <dbReference type="NCBI Taxonomy" id="1234261"/>
    <lineage>
        <taxon>Eukaryota</taxon>
        <taxon>Metazoa</taxon>
        <taxon>Spiralia</taxon>
        <taxon>Gnathifera</taxon>
        <taxon>Rotifera</taxon>
        <taxon>Eurotatoria</taxon>
        <taxon>Bdelloidea</taxon>
        <taxon>Philodinida</taxon>
        <taxon>Philodinidae</taxon>
        <taxon>Didymodactylos</taxon>
    </lineage>
</organism>
<sequence length="85" mass="9416">CGRALPSSSANTKAKRFTINQEIGHNVSPIKADTKSETYWNENQQRLPQMATLVRHYNCIPANLIVLDAELNSLANGTVFHGDHP</sequence>
<accession>A0A8S2YIH1</accession>
<dbReference type="OrthoDB" id="1607513at2759"/>
<dbReference type="AlphaFoldDB" id="A0A8S2YIH1"/>
<evidence type="ECO:0000313" key="2">
    <source>
        <dbReference type="Proteomes" id="UP000681722"/>
    </source>
</evidence>
<feature type="non-terminal residue" evidence="1">
    <location>
        <position position="1"/>
    </location>
</feature>
<dbReference type="EMBL" id="CAJOBC010116130">
    <property type="protein sequence ID" value="CAF4552341.1"/>
    <property type="molecule type" value="Genomic_DNA"/>
</dbReference>
<gene>
    <name evidence="1" type="ORF">SRO942_LOCUS47034</name>
</gene>
<proteinExistence type="predicted"/>
<reference evidence="1" key="1">
    <citation type="submission" date="2021-02" db="EMBL/GenBank/DDBJ databases">
        <authorList>
            <person name="Nowell W R."/>
        </authorList>
    </citation>
    <scope>NUCLEOTIDE SEQUENCE</scope>
</reference>
<comment type="caution">
    <text evidence="1">The sequence shown here is derived from an EMBL/GenBank/DDBJ whole genome shotgun (WGS) entry which is preliminary data.</text>
</comment>
<evidence type="ECO:0000313" key="1">
    <source>
        <dbReference type="EMBL" id="CAF4552341.1"/>
    </source>
</evidence>
<protein>
    <submittedName>
        <fullName evidence="1">Uncharacterized protein</fullName>
    </submittedName>
</protein>